<evidence type="ECO:0000313" key="2">
    <source>
        <dbReference type="Proteomes" id="UP001177021"/>
    </source>
</evidence>
<comment type="caution">
    <text evidence="1">The sequence shown here is derived from an EMBL/GenBank/DDBJ whole genome shotgun (WGS) entry which is preliminary data.</text>
</comment>
<dbReference type="Proteomes" id="UP001177021">
    <property type="component" value="Unassembled WGS sequence"/>
</dbReference>
<evidence type="ECO:0000313" key="1">
    <source>
        <dbReference type="EMBL" id="CAJ2646886.1"/>
    </source>
</evidence>
<protein>
    <submittedName>
        <fullName evidence="1">Uncharacterized protein</fullName>
    </submittedName>
</protein>
<dbReference type="EMBL" id="CASHSV030000109">
    <property type="protein sequence ID" value="CAJ2646886.1"/>
    <property type="molecule type" value="Genomic_DNA"/>
</dbReference>
<keyword evidence="2" id="KW-1185">Reference proteome</keyword>
<sequence>MNQKEKFCKEDGAEKVDEMLHRSLIGCLMYLSATRPDILHAVSLLSTDWAGCVDDMRSTWGYHFSFNLVLEYFHGIQKTGSDCS</sequence>
<organism evidence="1 2">
    <name type="scientific">Trifolium pratense</name>
    <name type="common">Red clover</name>
    <dbReference type="NCBI Taxonomy" id="57577"/>
    <lineage>
        <taxon>Eukaryota</taxon>
        <taxon>Viridiplantae</taxon>
        <taxon>Streptophyta</taxon>
        <taxon>Embryophyta</taxon>
        <taxon>Tracheophyta</taxon>
        <taxon>Spermatophyta</taxon>
        <taxon>Magnoliopsida</taxon>
        <taxon>eudicotyledons</taxon>
        <taxon>Gunneridae</taxon>
        <taxon>Pentapetalae</taxon>
        <taxon>rosids</taxon>
        <taxon>fabids</taxon>
        <taxon>Fabales</taxon>
        <taxon>Fabaceae</taxon>
        <taxon>Papilionoideae</taxon>
        <taxon>50 kb inversion clade</taxon>
        <taxon>NPAAA clade</taxon>
        <taxon>Hologalegina</taxon>
        <taxon>IRL clade</taxon>
        <taxon>Trifolieae</taxon>
        <taxon>Trifolium</taxon>
    </lineage>
</organism>
<reference evidence="1" key="1">
    <citation type="submission" date="2023-10" db="EMBL/GenBank/DDBJ databases">
        <authorList>
            <person name="Rodriguez Cubillos JULIANA M."/>
            <person name="De Vega J."/>
        </authorList>
    </citation>
    <scope>NUCLEOTIDE SEQUENCE</scope>
</reference>
<accession>A0ACB0JQ62</accession>
<proteinExistence type="predicted"/>
<gene>
    <name evidence="1" type="ORF">MILVUS5_LOCUS15517</name>
</gene>
<name>A0ACB0JQ62_TRIPR</name>